<reference evidence="1" key="1">
    <citation type="submission" date="2018-11" db="EMBL/GenBank/DDBJ databases">
        <title>The sequence and de novo assembly of Larimichthys crocea genome using PacBio and Hi-C technologies.</title>
        <authorList>
            <person name="Xu P."/>
            <person name="Chen B."/>
            <person name="Zhou Z."/>
            <person name="Ke Q."/>
            <person name="Wu Y."/>
            <person name="Bai H."/>
            <person name="Pu F."/>
        </authorList>
    </citation>
    <scope>NUCLEOTIDE SEQUENCE</scope>
    <source>
        <tissue evidence="1">Muscle</tissue>
    </source>
</reference>
<keyword evidence="2" id="KW-1185">Reference proteome</keyword>
<accession>A0ACD3RPP6</accession>
<evidence type="ECO:0000313" key="1">
    <source>
        <dbReference type="EMBL" id="TMS21317.1"/>
    </source>
</evidence>
<dbReference type="Proteomes" id="UP000793456">
    <property type="component" value="Chromosome III"/>
</dbReference>
<dbReference type="EMBL" id="CM011676">
    <property type="protein sequence ID" value="TMS21317.1"/>
    <property type="molecule type" value="Genomic_DNA"/>
</dbReference>
<protein>
    <submittedName>
        <fullName evidence="1">Uncharacterized protein</fullName>
    </submittedName>
</protein>
<name>A0ACD3RPP6_LARCR</name>
<organism evidence="1 2">
    <name type="scientific">Larimichthys crocea</name>
    <name type="common">Large yellow croaker</name>
    <name type="synonym">Pseudosciaena crocea</name>
    <dbReference type="NCBI Taxonomy" id="215358"/>
    <lineage>
        <taxon>Eukaryota</taxon>
        <taxon>Metazoa</taxon>
        <taxon>Chordata</taxon>
        <taxon>Craniata</taxon>
        <taxon>Vertebrata</taxon>
        <taxon>Euteleostomi</taxon>
        <taxon>Actinopterygii</taxon>
        <taxon>Neopterygii</taxon>
        <taxon>Teleostei</taxon>
        <taxon>Neoteleostei</taxon>
        <taxon>Acanthomorphata</taxon>
        <taxon>Eupercaria</taxon>
        <taxon>Sciaenidae</taxon>
        <taxon>Larimichthys</taxon>
    </lineage>
</organism>
<gene>
    <name evidence="1" type="ORF">E3U43_015290</name>
</gene>
<comment type="caution">
    <text evidence="1">The sequence shown here is derived from an EMBL/GenBank/DDBJ whole genome shotgun (WGS) entry which is preliminary data.</text>
</comment>
<proteinExistence type="predicted"/>
<evidence type="ECO:0000313" key="2">
    <source>
        <dbReference type="Proteomes" id="UP000793456"/>
    </source>
</evidence>
<sequence length="1150" mass="131940">MELMALADLRQKRLDDTMALYTIFSETDACELWMGQKETWLVDLEVPDKLEDLEVVQNRLSILAQDMANMQSRVDDVNKAVKQLEDSRHPRTKEVKECQMRLNKRWEAFKAMVEDKKRKVDSAVSLHNYGLECDETDAWIRDKTRVIESTQDLGNDLAAVMTIQRKLFGMERDLAAIDTKLTFLRNEADQLARDHPENAADILARRKELDAAWDMLKKTLKDREDSLGEVSKLQTFLQDMDDFQSWLFKIQKAVASEEMPATLPEAEEQLSLHDAVREGHKQPRGGLYSREGHRCPGHTGSGGGSSVPAAGAEAEGAGPWLEYTLAHIDKPDTLAGAEKALKKHEDFVSTMEANEDKIDGALQGGQRLVDSNNLYSGKVQDKMDSIRDRHNKNKGRAREVSEKLKDNRDLQHFLQNTQDLTLWINEKMLTAQDTSYDEARNLHSKWLKHQSFMAELASNKDWLNKIDQEGQELMESKPEFEPIVKERLAKLHELWDQLESTTQEKARLLFDANRSELFDQSLTDIRKWLGKLQQELQTGDEDVKDLTNANILLKKHQMTENQVRDRARELDELQEAVRKHGGGREDQPELEAEQQALQQDFQQLFTPLAQRKGKLEAAKAVHQFYRDLADELLWIEERMPLAMSQEHGHNLQTVQMLQKKNQTLQREIEGHQPRIDEVLERGRRMASAASAEDRPEAERIADQMKELEEAWARLQDEMAKRRERLNGSSLAQQYYNDADEAEAWIGEQELYMIADEKAKDEQSAMLMLKRHMILKENVDDYADSIRKLADRAQKMFAEDHPDGEEIIRRQGQVDKQYAGAEGAGRGPQEEAGPHLPPLPAEPRGGGPGTLDRRERHDGFLSGDGPGPGPRHVCLQQLLLRDKFREFARETGTVGQARVDLVNQTIDELIEAGHAESATMAEWKDTINESWADLLELIDTRAQLLTTSYDLLKYFDDGKELVVQIHDKQKELPDDVGEDFSKAESFHRMHAAFERDITALGKQVQQFQDTASRLHAQYAGSKAENILATEREVVEAWKGLLEACDGRRARLVDTAEKFRFFTMVRDLMAWMESIIQQIETQEKPRDVSSVELLQKYHQGIRSEIEARGAKFTDCMDLGKALLTRKHRDSAEIKEKLVQLTEKRKEMMFKWD</sequence>